<evidence type="ECO:0000256" key="1">
    <source>
        <dbReference type="ARBA" id="ARBA00006914"/>
    </source>
</evidence>
<evidence type="ECO:0000256" key="3">
    <source>
        <dbReference type="ARBA" id="ARBA00022840"/>
    </source>
</evidence>
<dbReference type="STRING" id="123822.B0188_09250"/>
<keyword evidence="2" id="KW-0547">Nucleotide-binding</keyword>
<evidence type="ECO:0000313" key="6">
    <source>
        <dbReference type="Proteomes" id="UP000190023"/>
    </source>
</evidence>
<protein>
    <submittedName>
        <fullName evidence="5">Serine/threonine protein phosphatase</fullName>
    </submittedName>
</protein>
<reference evidence="5 6" key="1">
    <citation type="submission" date="2017-02" db="EMBL/GenBank/DDBJ databases">
        <title>Draft genome sequence of Haemophilus felis CCUG 31170 type strain.</title>
        <authorList>
            <person name="Engstrom-Jakobsson H."/>
            <person name="Salva-Serra F."/>
            <person name="Thorell K."/>
            <person name="Gonzales-Siles L."/>
            <person name="Karlsson R."/>
            <person name="Boulund F."/>
            <person name="Engstrand L."/>
            <person name="Kristiansson E."/>
            <person name="Moore E."/>
        </authorList>
    </citation>
    <scope>NUCLEOTIDE SEQUENCE [LARGE SCALE GENOMIC DNA]</scope>
    <source>
        <strain evidence="5 6">CCUG 31170</strain>
    </source>
</reference>
<proteinExistence type="inferred from homology"/>
<evidence type="ECO:0000313" key="5">
    <source>
        <dbReference type="EMBL" id="OOS01858.1"/>
    </source>
</evidence>
<dbReference type="Gene3D" id="3.40.50.300">
    <property type="entry name" value="P-loop containing nucleotide triphosphate hydrolases"/>
    <property type="match status" value="2"/>
</dbReference>
<dbReference type="InterPro" id="IPR050221">
    <property type="entry name" value="26S_Proteasome_ATPase"/>
</dbReference>
<dbReference type="Proteomes" id="UP000190023">
    <property type="component" value="Unassembled WGS sequence"/>
</dbReference>
<evidence type="ECO:0000259" key="4">
    <source>
        <dbReference type="SMART" id="SM00382"/>
    </source>
</evidence>
<dbReference type="AlphaFoldDB" id="A0A1T0AW25"/>
<dbReference type="CDD" id="cd19481">
    <property type="entry name" value="RecA-like_protease"/>
    <property type="match status" value="1"/>
</dbReference>
<dbReference type="OrthoDB" id="9809379at2"/>
<dbReference type="SUPFAM" id="SSF52540">
    <property type="entry name" value="P-loop containing nucleoside triphosphate hydrolases"/>
    <property type="match status" value="2"/>
</dbReference>
<dbReference type="Pfam" id="PF00004">
    <property type="entry name" value="AAA"/>
    <property type="match status" value="2"/>
</dbReference>
<dbReference type="GO" id="GO:0016887">
    <property type="term" value="F:ATP hydrolysis activity"/>
    <property type="evidence" value="ECO:0007669"/>
    <property type="project" value="InterPro"/>
</dbReference>
<dbReference type="SMART" id="SM00382">
    <property type="entry name" value="AAA"/>
    <property type="match status" value="1"/>
</dbReference>
<name>A0A1T0AW25_9PAST</name>
<keyword evidence="3" id="KW-0067">ATP-binding</keyword>
<comment type="similarity">
    <text evidence="1">Belongs to the AAA ATPase family.</text>
</comment>
<evidence type="ECO:0000256" key="2">
    <source>
        <dbReference type="ARBA" id="ARBA00022741"/>
    </source>
</evidence>
<organism evidence="5 6">
    <name type="scientific">[Haemophilus] felis</name>
    <dbReference type="NCBI Taxonomy" id="123822"/>
    <lineage>
        <taxon>Bacteria</taxon>
        <taxon>Pseudomonadati</taxon>
        <taxon>Pseudomonadota</taxon>
        <taxon>Gammaproteobacteria</taxon>
        <taxon>Pasteurellales</taxon>
        <taxon>Pasteurellaceae</taxon>
    </lineage>
</organism>
<feature type="domain" description="AAA+ ATPase" evidence="4">
    <location>
        <begin position="242"/>
        <end position="372"/>
    </location>
</feature>
<dbReference type="InterPro" id="IPR003593">
    <property type="entry name" value="AAA+_ATPase"/>
</dbReference>
<comment type="caution">
    <text evidence="5">The sequence shown here is derived from an EMBL/GenBank/DDBJ whole genome shotgun (WGS) entry which is preliminary data.</text>
</comment>
<dbReference type="InterPro" id="IPR003959">
    <property type="entry name" value="ATPase_AAA_core"/>
</dbReference>
<dbReference type="InterPro" id="IPR027417">
    <property type="entry name" value="P-loop_NTPase"/>
</dbReference>
<dbReference type="EMBL" id="MUYB01000041">
    <property type="protein sequence ID" value="OOS01858.1"/>
    <property type="molecule type" value="Genomic_DNA"/>
</dbReference>
<dbReference type="GO" id="GO:0005524">
    <property type="term" value="F:ATP binding"/>
    <property type="evidence" value="ECO:0007669"/>
    <property type="project" value="UniProtKB-KW"/>
</dbReference>
<accession>A0A1T0AW25</accession>
<gene>
    <name evidence="5" type="ORF">B0188_09250</name>
</gene>
<keyword evidence="6" id="KW-1185">Reference proteome</keyword>
<sequence>MSEYQLTPPTVSLYAERLMLKVLFEYNGFSSFLGDRGWQRNDVARALGLPSKLEDDENFRSITKALLAERFEQVKSFKMGANQGFDVAYQNIENITKYLELNETEKQILQFSFHLRAEEALKELFDCLPKLDLSRAVLFLAKLFDIDPKKIRNALHKNSKLFSYGLLERNYSPDQVHEFVQWDDNLDFNDFTIQLVTENTLLQRCVLVAESPKLALSQFEHIAEMREMMLTYLQNVVKMQKKGVNILLYGLPGTGKTEFATLLGQTLELPTYTMAYMDKDGDVLDGETRLENCRLAQKLLGDRLALIVFDEIEDIFGSGLFERSVAQKNKAWLNQFLETNPIPMIWISNDVSMMDNAYLRRFDFVFEMPNLPAANKQQLMQELVGDKLSPDYIRHFSQIHELSPAVITRALSVVSTLQPNAEPQQFAEQAMKIFNQTLMAQGMKKIEPLATNKVLYNLDYVSCNSNIHKISEGLKRTKQGRICCYGPPGTGKTAWANWLGEELGMPVLVRQGSDLLGSYVGETERNIAAAFEQAKINNMVLVFNEVDTFWG</sequence>
<dbReference type="PANTHER" id="PTHR23073">
    <property type="entry name" value="26S PROTEASOME REGULATORY SUBUNIT"/>
    <property type="match status" value="1"/>
</dbReference>